<dbReference type="PIRSF" id="PIRSF017190">
    <property type="entry name" value="Rbsml_synth_fac_NIP7"/>
    <property type="match status" value="1"/>
</dbReference>
<evidence type="ECO:0000256" key="6">
    <source>
        <dbReference type="PIRNR" id="PIRNR017190"/>
    </source>
</evidence>
<comment type="caution">
    <text evidence="8">The sequence shown here is derived from an EMBL/GenBank/DDBJ whole genome shotgun (WGS) entry which is preliminary data.</text>
</comment>
<organism evidence="8 9">
    <name type="scientific">Galdieria yellowstonensis</name>
    <dbReference type="NCBI Taxonomy" id="3028027"/>
    <lineage>
        <taxon>Eukaryota</taxon>
        <taxon>Rhodophyta</taxon>
        <taxon>Bangiophyceae</taxon>
        <taxon>Galdieriales</taxon>
        <taxon>Galdieriaceae</taxon>
        <taxon>Galdieria</taxon>
    </lineage>
</organism>
<evidence type="ECO:0000256" key="2">
    <source>
        <dbReference type="ARBA" id="ARBA00009895"/>
    </source>
</evidence>
<dbReference type="GO" id="GO:0003723">
    <property type="term" value="F:RNA binding"/>
    <property type="evidence" value="ECO:0007669"/>
    <property type="project" value="UniProtKB-KW"/>
</dbReference>
<dbReference type="FunFam" id="3.10.450.220:FF:000001">
    <property type="entry name" value="60S ribosome subunit biogenesis protein NIP7 homolog"/>
    <property type="match status" value="1"/>
</dbReference>
<dbReference type="SMART" id="SM00359">
    <property type="entry name" value="PUA"/>
    <property type="match status" value="1"/>
</dbReference>
<evidence type="ECO:0000256" key="1">
    <source>
        <dbReference type="ARBA" id="ARBA00004604"/>
    </source>
</evidence>
<dbReference type="GO" id="GO:0042255">
    <property type="term" value="P:ribosome assembly"/>
    <property type="evidence" value="ECO:0007669"/>
    <property type="project" value="InterPro"/>
</dbReference>
<protein>
    <recommendedName>
        <fullName evidence="6">60S ribosome subunit biogenesis protein NIP7 homolog</fullName>
    </recommendedName>
</protein>
<dbReference type="CDD" id="cd21146">
    <property type="entry name" value="Nip7_N_euk"/>
    <property type="match status" value="1"/>
</dbReference>
<evidence type="ECO:0000259" key="7">
    <source>
        <dbReference type="SMART" id="SM00359"/>
    </source>
</evidence>
<dbReference type="GO" id="GO:0005730">
    <property type="term" value="C:nucleolus"/>
    <property type="evidence" value="ECO:0007669"/>
    <property type="project" value="UniProtKB-SubCell"/>
</dbReference>
<sequence length="184" mass="20495">MRNLTEEELHAVFEKLAKFIGKDIQTLVQGPLEDCCFRLQKDRVFYVREAIAAAATSIARDNLASLGLCVGKFTHSGRFQVHITFLPYLAPFAKYKVWLKPQSEMSFLYGNHVLKSGVATLTQDTPKNQPVVVFNQSEIPLGFGVTARSSLEVQQANSTDLIVLNQADIGSYLRDEDHFVGCAL</sequence>
<accession>A0AAV9IMT2</accession>
<comment type="subunit">
    <text evidence="6">Interacts with pre-ribosome complex.</text>
</comment>
<dbReference type="PROSITE" id="PS50890">
    <property type="entry name" value="PUA"/>
    <property type="match status" value="1"/>
</dbReference>
<evidence type="ECO:0000313" key="8">
    <source>
        <dbReference type="EMBL" id="KAK4528593.1"/>
    </source>
</evidence>
<comment type="similarity">
    <text evidence="2 6">Belongs to the NIP7 family.</text>
</comment>
<dbReference type="Proteomes" id="UP001300502">
    <property type="component" value="Unassembled WGS sequence"/>
</dbReference>
<dbReference type="InterPro" id="IPR005155">
    <property type="entry name" value="UPF0113_PUA"/>
</dbReference>
<dbReference type="Pfam" id="PF03657">
    <property type="entry name" value="UPF0113"/>
    <property type="match status" value="1"/>
</dbReference>
<evidence type="ECO:0000256" key="4">
    <source>
        <dbReference type="ARBA" id="ARBA00022884"/>
    </source>
</evidence>
<keyword evidence="9" id="KW-1185">Reference proteome</keyword>
<proteinExistence type="inferred from homology"/>
<evidence type="ECO:0000313" key="9">
    <source>
        <dbReference type="Proteomes" id="UP001300502"/>
    </source>
</evidence>
<dbReference type="Pfam" id="PF17833">
    <property type="entry name" value="pre-PUA_NIP7"/>
    <property type="match status" value="1"/>
</dbReference>
<feature type="domain" description="PUA" evidence="7">
    <location>
        <begin position="95"/>
        <end position="170"/>
    </location>
</feature>
<dbReference type="Gene3D" id="3.10.450.220">
    <property type="match status" value="1"/>
</dbReference>
<dbReference type="CDD" id="cd21151">
    <property type="entry name" value="PUA_Nip7-like"/>
    <property type="match status" value="1"/>
</dbReference>
<dbReference type="SUPFAM" id="SSF88697">
    <property type="entry name" value="PUA domain-like"/>
    <property type="match status" value="1"/>
</dbReference>
<comment type="function">
    <text evidence="6">Required for proper 27S pre-rRNA processing and 60S ribosome subunit assembly.</text>
</comment>
<dbReference type="Gene3D" id="2.30.130.10">
    <property type="entry name" value="PUA domain"/>
    <property type="match status" value="1"/>
</dbReference>
<dbReference type="InterPro" id="IPR002478">
    <property type="entry name" value="PUA"/>
</dbReference>
<dbReference type="InterPro" id="IPR036974">
    <property type="entry name" value="PUA_sf"/>
</dbReference>
<dbReference type="InterPro" id="IPR015947">
    <property type="entry name" value="PUA-like_sf"/>
</dbReference>
<evidence type="ECO:0000256" key="5">
    <source>
        <dbReference type="ARBA" id="ARBA00023242"/>
    </source>
</evidence>
<dbReference type="AlphaFoldDB" id="A0AAV9IMT2"/>
<keyword evidence="3 6" id="KW-0690">Ribosome biogenesis</keyword>
<dbReference type="EMBL" id="JANCYU010000066">
    <property type="protein sequence ID" value="KAK4528593.1"/>
    <property type="molecule type" value="Genomic_DNA"/>
</dbReference>
<dbReference type="FunFam" id="2.30.130.10:FF:000002">
    <property type="entry name" value="60S ribosome subunit biogenesis protein NIP7 homolog"/>
    <property type="match status" value="1"/>
</dbReference>
<keyword evidence="5 6" id="KW-0539">Nucleus</keyword>
<reference evidence="8 9" key="1">
    <citation type="submission" date="2022-07" db="EMBL/GenBank/DDBJ databases">
        <title>Genome-wide signatures of adaptation to extreme environments.</title>
        <authorList>
            <person name="Cho C.H."/>
            <person name="Yoon H.S."/>
        </authorList>
    </citation>
    <scope>NUCLEOTIDE SEQUENCE [LARGE SCALE GENOMIC DNA]</scope>
    <source>
        <strain evidence="8 9">108.79 E11</strain>
    </source>
</reference>
<dbReference type="SUPFAM" id="SSF88802">
    <property type="entry name" value="Pre-PUA domain"/>
    <property type="match status" value="1"/>
</dbReference>
<evidence type="ECO:0000256" key="3">
    <source>
        <dbReference type="ARBA" id="ARBA00022517"/>
    </source>
</evidence>
<name>A0AAV9IMT2_9RHOD</name>
<dbReference type="InterPro" id="IPR055359">
    <property type="entry name" value="Nip7_N_euk"/>
</dbReference>
<keyword evidence="4 6" id="KW-0694">RNA-binding</keyword>
<dbReference type="InterPro" id="IPR016686">
    <property type="entry name" value="Ribosomal_synth_fac_NIP7"/>
</dbReference>
<dbReference type="InterPro" id="IPR040598">
    <property type="entry name" value="NIP7_N"/>
</dbReference>
<gene>
    <name evidence="8" type="ORF">GAYE_SCF61G6538</name>
</gene>
<comment type="subcellular location">
    <subcellularLocation>
        <location evidence="1">Nucleus</location>
        <location evidence="1">Nucleolus</location>
    </subcellularLocation>
</comment>